<dbReference type="Proteomes" id="UP001638806">
    <property type="component" value="Unassembled WGS sequence"/>
</dbReference>
<proteinExistence type="predicted"/>
<organism evidence="1 2">
    <name type="scientific">Purpureocillium lilacinum</name>
    <name type="common">Paecilomyces lilacinus</name>
    <dbReference type="NCBI Taxonomy" id="33203"/>
    <lineage>
        <taxon>Eukaryota</taxon>
        <taxon>Fungi</taxon>
        <taxon>Dikarya</taxon>
        <taxon>Ascomycota</taxon>
        <taxon>Pezizomycotina</taxon>
        <taxon>Sordariomycetes</taxon>
        <taxon>Hypocreomycetidae</taxon>
        <taxon>Hypocreales</taxon>
        <taxon>Ophiocordycipitaceae</taxon>
        <taxon>Purpureocillium</taxon>
    </lineage>
</organism>
<name>A0ACC4DCK3_PURLI</name>
<reference evidence="1" key="1">
    <citation type="submission" date="2024-12" db="EMBL/GenBank/DDBJ databases">
        <title>Comparative genomics and development of molecular markers within Purpureocillium lilacinum and among Purpureocillium species.</title>
        <authorList>
            <person name="Yeh Z.-Y."/>
            <person name="Ni N.-T."/>
            <person name="Lo P.-H."/>
            <person name="Mushyakhwo K."/>
            <person name="Lin C.-F."/>
            <person name="Nai Y.-S."/>
        </authorList>
    </citation>
    <scope>NUCLEOTIDE SEQUENCE</scope>
    <source>
        <strain evidence="1">NCHU-NPUST-175</strain>
    </source>
</reference>
<evidence type="ECO:0000313" key="2">
    <source>
        <dbReference type="Proteomes" id="UP001638806"/>
    </source>
</evidence>
<protein>
    <submittedName>
        <fullName evidence="1">Uncharacterized protein</fullName>
    </submittedName>
</protein>
<keyword evidence="2" id="KW-1185">Reference proteome</keyword>
<evidence type="ECO:0000313" key="1">
    <source>
        <dbReference type="EMBL" id="KAL3954019.1"/>
    </source>
</evidence>
<accession>A0ACC4DCK3</accession>
<comment type="caution">
    <text evidence="1">The sequence shown here is derived from an EMBL/GenBank/DDBJ whole genome shotgun (WGS) entry which is preliminary data.</text>
</comment>
<dbReference type="EMBL" id="JBGNUJ010000011">
    <property type="protein sequence ID" value="KAL3954019.1"/>
    <property type="molecule type" value="Genomic_DNA"/>
</dbReference>
<sequence length="199" mass="20893">MAPKIAIVFYSMYGHIQKLAEAEKAGIEQAGGQVDLYQIPETLPDDILGMMHAPPSRATFLFSKTRKPSLPTTGSCSESRLAMATCLHSGRTSGVWTSGGFHGKYAGIFVSTGTLGGGQESTNLSAMSTLSHHGIIYVPLGYAKSFGQLTNMGEIHGGSPWGAGTFAGPDGSRQPTALETEIATIQGKTFYETVAKACA</sequence>
<gene>
    <name evidence="1" type="ORF">ACCO45_011975</name>
</gene>